<feature type="compositionally biased region" description="Polar residues" evidence="1">
    <location>
        <begin position="421"/>
        <end position="434"/>
    </location>
</feature>
<organism evidence="2 3">
    <name type="scientific">Lentinula guzmanii</name>
    <dbReference type="NCBI Taxonomy" id="2804957"/>
    <lineage>
        <taxon>Eukaryota</taxon>
        <taxon>Fungi</taxon>
        <taxon>Dikarya</taxon>
        <taxon>Basidiomycota</taxon>
        <taxon>Agaricomycotina</taxon>
        <taxon>Agaricomycetes</taxon>
        <taxon>Agaricomycetidae</taxon>
        <taxon>Agaricales</taxon>
        <taxon>Marasmiineae</taxon>
        <taxon>Omphalotaceae</taxon>
        <taxon>Lentinula</taxon>
    </lineage>
</organism>
<dbReference type="EMBL" id="JANVFO010000005">
    <property type="protein sequence ID" value="KAJ3736560.1"/>
    <property type="molecule type" value="Genomic_DNA"/>
</dbReference>
<reference evidence="2" key="1">
    <citation type="submission" date="2022-08" db="EMBL/GenBank/DDBJ databases">
        <authorList>
            <consortium name="DOE Joint Genome Institute"/>
            <person name="Min B."/>
            <person name="Sierra-Patev S."/>
            <person name="Naranjo-Ortiz M."/>
            <person name="Looney B."/>
            <person name="Konkel Z."/>
            <person name="Slot J.C."/>
            <person name="Sakamoto Y."/>
            <person name="Steenwyk J.L."/>
            <person name="Rokas A."/>
            <person name="Carro J."/>
            <person name="Camarero S."/>
            <person name="Ferreira P."/>
            <person name="Molpeceres G."/>
            <person name="Ruiz-duenas F.J."/>
            <person name="Serrano A."/>
            <person name="Henrissat B."/>
            <person name="Drula E."/>
            <person name="Hughes K.W."/>
            <person name="Mata J.L."/>
            <person name="Ishikawa N.K."/>
            <person name="Vargas-Isla R."/>
            <person name="Ushijima S."/>
            <person name="Smith C.A."/>
            <person name="Ahrendt S."/>
            <person name="Andreopoulos W."/>
            <person name="He G."/>
            <person name="LaButti K."/>
            <person name="Lipzen A."/>
            <person name="Ng V."/>
            <person name="Riley R."/>
            <person name="Sandor L."/>
            <person name="Barry K."/>
            <person name="Martinez A.T."/>
            <person name="Xiao Y."/>
            <person name="Gibbons J.G."/>
            <person name="Terashima K."/>
            <person name="Hibbett D.S."/>
            <person name="Grigoriev I.V."/>
        </authorList>
    </citation>
    <scope>NUCLEOTIDE SEQUENCE</scope>
    <source>
        <strain evidence="2">ET3784</strain>
    </source>
</reference>
<sequence length="590" mass="66317">MACRAFLRLLDIFFSKVGKSRLTKLLHLLKIENYKYLVTALFLPPPSSPVLIIMPPFKASSERRAPCHLPTDSLSPSSTSPSSRERPESRRLSEPDLCTCIPGGNHSCWDVDFEVYGVSHSDGIGCTTCSNFVSHIHRSRRQRVRGIAEAYTKMHERHDIMWRRGLEEGERRNPSDITTPQGRSRLVQQLNLAQVNQANVEEELRYLTQLYLGQISLDEFLSMFTSPTFATREEFRRLARPGPGSNQSLWNDDLSIDGENLILARESFLSHVASESDLVPKSFSSSVPSGPASAGASLSREAHTSPQVYVDNDVNNRTATPLPSSEHPSTRSRPGEDIPGYYDGNWLASETRTALRSLFETAHSGNADALVKCKALCREAHLLNTQARTYGMRFVLIRWKKPSVNMVSSRGERSCHRNRRQSNAPAATDSSGTSDAIVALSNPKMTDPPEIWYEYLKTHSRSWPNGVRRQINGNPWMPDLRASRIFAQLRPNIDTSQHQVRNQFTDAVLSLFTDRGRYKTLVRQLGLRVSSLPNYVPFTFNRSETCSEEDVARHYASCGVTVKEVENEIEGWAVQHKHERNGKGCSGAET</sequence>
<feature type="compositionally biased region" description="Polar residues" evidence="1">
    <location>
        <begin position="313"/>
        <end position="327"/>
    </location>
</feature>
<comment type="caution">
    <text evidence="2">The sequence shown here is derived from an EMBL/GenBank/DDBJ whole genome shotgun (WGS) entry which is preliminary data.</text>
</comment>
<feature type="region of interest" description="Disordered" evidence="1">
    <location>
        <begin position="63"/>
        <end position="91"/>
    </location>
</feature>
<name>A0AA38N3Y9_9AGAR</name>
<dbReference type="Proteomes" id="UP001176059">
    <property type="component" value="Unassembled WGS sequence"/>
</dbReference>
<feature type="region of interest" description="Disordered" evidence="1">
    <location>
        <begin position="280"/>
        <end position="337"/>
    </location>
</feature>
<evidence type="ECO:0000256" key="1">
    <source>
        <dbReference type="SAM" id="MobiDB-lite"/>
    </source>
</evidence>
<feature type="compositionally biased region" description="Low complexity" evidence="1">
    <location>
        <begin position="69"/>
        <end position="82"/>
    </location>
</feature>
<protein>
    <submittedName>
        <fullName evidence="2">Uncharacterized protein</fullName>
    </submittedName>
</protein>
<keyword evidence="3" id="KW-1185">Reference proteome</keyword>
<proteinExistence type="predicted"/>
<accession>A0AA38N3Y9</accession>
<evidence type="ECO:0000313" key="3">
    <source>
        <dbReference type="Proteomes" id="UP001176059"/>
    </source>
</evidence>
<gene>
    <name evidence="2" type="ORF">DFJ43DRAFT_1052823</name>
</gene>
<reference evidence="2" key="2">
    <citation type="journal article" date="2023" name="Proc. Natl. Acad. Sci. U.S.A.">
        <title>A global phylogenomic analysis of the shiitake genus Lentinula.</title>
        <authorList>
            <person name="Sierra-Patev S."/>
            <person name="Min B."/>
            <person name="Naranjo-Ortiz M."/>
            <person name="Looney B."/>
            <person name="Konkel Z."/>
            <person name="Slot J.C."/>
            <person name="Sakamoto Y."/>
            <person name="Steenwyk J.L."/>
            <person name="Rokas A."/>
            <person name="Carro J."/>
            <person name="Camarero S."/>
            <person name="Ferreira P."/>
            <person name="Molpeceres G."/>
            <person name="Ruiz-Duenas F.J."/>
            <person name="Serrano A."/>
            <person name="Henrissat B."/>
            <person name="Drula E."/>
            <person name="Hughes K.W."/>
            <person name="Mata J.L."/>
            <person name="Ishikawa N.K."/>
            <person name="Vargas-Isla R."/>
            <person name="Ushijima S."/>
            <person name="Smith C.A."/>
            <person name="Donoghue J."/>
            <person name="Ahrendt S."/>
            <person name="Andreopoulos W."/>
            <person name="He G."/>
            <person name="LaButti K."/>
            <person name="Lipzen A."/>
            <person name="Ng V."/>
            <person name="Riley R."/>
            <person name="Sandor L."/>
            <person name="Barry K."/>
            <person name="Martinez A.T."/>
            <person name="Xiao Y."/>
            <person name="Gibbons J.G."/>
            <person name="Terashima K."/>
            <person name="Grigoriev I.V."/>
            <person name="Hibbett D."/>
        </authorList>
    </citation>
    <scope>NUCLEOTIDE SEQUENCE</scope>
    <source>
        <strain evidence="2">ET3784</strain>
    </source>
</reference>
<feature type="region of interest" description="Disordered" evidence="1">
    <location>
        <begin position="408"/>
        <end position="434"/>
    </location>
</feature>
<feature type="compositionally biased region" description="Low complexity" evidence="1">
    <location>
        <begin position="280"/>
        <end position="299"/>
    </location>
</feature>
<evidence type="ECO:0000313" key="2">
    <source>
        <dbReference type="EMBL" id="KAJ3736560.1"/>
    </source>
</evidence>
<dbReference type="AlphaFoldDB" id="A0AA38N3Y9"/>